<name>A0A6A6X0K4_9PLEO</name>
<dbReference type="EMBL" id="MU002118">
    <property type="protein sequence ID" value="KAF2789714.1"/>
    <property type="molecule type" value="Genomic_DNA"/>
</dbReference>
<evidence type="ECO:0000313" key="2">
    <source>
        <dbReference type="Proteomes" id="UP000799757"/>
    </source>
</evidence>
<sequence length="64" mass="7540">MVRTKSLGEEKLCALVVGCRPDGWLVLLRDEKRFITSSRLHVSRRHLDYFPDGRRRRHTTALSF</sequence>
<protein>
    <submittedName>
        <fullName evidence="1">Uncharacterized protein</fullName>
    </submittedName>
</protein>
<keyword evidence="2" id="KW-1185">Reference proteome</keyword>
<proteinExistence type="predicted"/>
<reference evidence="1" key="1">
    <citation type="journal article" date="2020" name="Stud. Mycol.">
        <title>101 Dothideomycetes genomes: a test case for predicting lifestyles and emergence of pathogens.</title>
        <authorList>
            <person name="Haridas S."/>
            <person name="Albert R."/>
            <person name="Binder M."/>
            <person name="Bloem J."/>
            <person name="Labutti K."/>
            <person name="Salamov A."/>
            <person name="Andreopoulos B."/>
            <person name="Baker S."/>
            <person name="Barry K."/>
            <person name="Bills G."/>
            <person name="Bluhm B."/>
            <person name="Cannon C."/>
            <person name="Castanera R."/>
            <person name="Culley D."/>
            <person name="Daum C."/>
            <person name="Ezra D."/>
            <person name="Gonzalez J."/>
            <person name="Henrissat B."/>
            <person name="Kuo A."/>
            <person name="Liang C."/>
            <person name="Lipzen A."/>
            <person name="Lutzoni F."/>
            <person name="Magnuson J."/>
            <person name="Mondo S."/>
            <person name="Nolan M."/>
            <person name="Ohm R."/>
            <person name="Pangilinan J."/>
            <person name="Park H.-J."/>
            <person name="Ramirez L."/>
            <person name="Alfaro M."/>
            <person name="Sun H."/>
            <person name="Tritt A."/>
            <person name="Yoshinaga Y."/>
            <person name="Zwiers L.-H."/>
            <person name="Turgeon B."/>
            <person name="Goodwin S."/>
            <person name="Spatafora J."/>
            <person name="Crous P."/>
            <person name="Grigoriev I."/>
        </authorList>
    </citation>
    <scope>NUCLEOTIDE SEQUENCE</scope>
    <source>
        <strain evidence="1">CBS 109.77</strain>
    </source>
</reference>
<gene>
    <name evidence="1" type="ORF">K505DRAFT_90422</name>
</gene>
<accession>A0A6A6X0K4</accession>
<evidence type="ECO:0000313" key="1">
    <source>
        <dbReference type="EMBL" id="KAF2789714.1"/>
    </source>
</evidence>
<organism evidence="1 2">
    <name type="scientific">Melanomma pulvis-pyrius CBS 109.77</name>
    <dbReference type="NCBI Taxonomy" id="1314802"/>
    <lineage>
        <taxon>Eukaryota</taxon>
        <taxon>Fungi</taxon>
        <taxon>Dikarya</taxon>
        <taxon>Ascomycota</taxon>
        <taxon>Pezizomycotina</taxon>
        <taxon>Dothideomycetes</taxon>
        <taxon>Pleosporomycetidae</taxon>
        <taxon>Pleosporales</taxon>
        <taxon>Melanommataceae</taxon>
        <taxon>Melanomma</taxon>
    </lineage>
</organism>
<dbReference type="AlphaFoldDB" id="A0A6A6X0K4"/>
<dbReference type="Proteomes" id="UP000799757">
    <property type="component" value="Unassembled WGS sequence"/>
</dbReference>